<comment type="similarity">
    <text evidence="2 6">Belongs to the GMC oxidoreductase family.</text>
</comment>
<keyword evidence="3 6" id="KW-0285">Flavoprotein</keyword>
<dbReference type="Pfam" id="PF05199">
    <property type="entry name" value="GMC_oxred_C"/>
    <property type="match status" value="1"/>
</dbReference>
<evidence type="ECO:0000256" key="1">
    <source>
        <dbReference type="ARBA" id="ARBA00001974"/>
    </source>
</evidence>
<evidence type="ECO:0000256" key="6">
    <source>
        <dbReference type="RuleBase" id="RU003968"/>
    </source>
</evidence>
<accession>A0A4R5V1I8</accession>
<dbReference type="Proteomes" id="UP000295301">
    <property type="component" value="Unassembled WGS sequence"/>
</dbReference>
<dbReference type="Pfam" id="PF00732">
    <property type="entry name" value="GMC_oxred_N"/>
    <property type="match status" value="1"/>
</dbReference>
<dbReference type="PANTHER" id="PTHR11552">
    <property type="entry name" value="GLUCOSE-METHANOL-CHOLINE GMC OXIDOREDUCTASE"/>
    <property type="match status" value="1"/>
</dbReference>
<keyword evidence="4 5" id="KW-0274">FAD</keyword>
<dbReference type="PIRSF" id="PIRSF000137">
    <property type="entry name" value="Alcohol_oxidase"/>
    <property type="match status" value="1"/>
</dbReference>
<protein>
    <submittedName>
        <fullName evidence="8">Glucose-methanol-choline oxidoreductase</fullName>
    </submittedName>
</protein>
<dbReference type="Gene3D" id="3.30.410.40">
    <property type="match status" value="1"/>
</dbReference>
<comment type="caution">
    <text evidence="8">The sequence shown here is derived from an EMBL/GenBank/DDBJ whole genome shotgun (WGS) entry which is preliminary data.</text>
</comment>
<gene>
    <name evidence="8" type="ORF">E1832_13075</name>
</gene>
<evidence type="ECO:0000313" key="8">
    <source>
        <dbReference type="EMBL" id="TDK45599.1"/>
    </source>
</evidence>
<dbReference type="InterPro" id="IPR000172">
    <property type="entry name" value="GMC_OxRdtase_N"/>
</dbReference>
<organism evidence="8 9">
    <name type="scientific">Antarcticimicrobium luteum</name>
    <dbReference type="NCBI Taxonomy" id="2547397"/>
    <lineage>
        <taxon>Bacteria</taxon>
        <taxon>Pseudomonadati</taxon>
        <taxon>Pseudomonadota</taxon>
        <taxon>Alphaproteobacteria</taxon>
        <taxon>Rhodobacterales</taxon>
        <taxon>Paracoccaceae</taxon>
        <taxon>Antarcticimicrobium</taxon>
    </lineage>
</organism>
<dbReference type="OrthoDB" id="9785276at2"/>
<dbReference type="SUPFAM" id="SSF54373">
    <property type="entry name" value="FAD-linked reductases, C-terminal domain"/>
    <property type="match status" value="1"/>
</dbReference>
<dbReference type="InterPro" id="IPR036188">
    <property type="entry name" value="FAD/NAD-bd_sf"/>
</dbReference>
<dbReference type="PANTHER" id="PTHR11552:SF147">
    <property type="entry name" value="CHOLINE DEHYDROGENASE, MITOCHONDRIAL"/>
    <property type="match status" value="1"/>
</dbReference>
<evidence type="ECO:0000256" key="2">
    <source>
        <dbReference type="ARBA" id="ARBA00010790"/>
    </source>
</evidence>
<keyword evidence="9" id="KW-1185">Reference proteome</keyword>
<evidence type="ECO:0000313" key="9">
    <source>
        <dbReference type="Proteomes" id="UP000295301"/>
    </source>
</evidence>
<dbReference type="PROSITE" id="PS00623">
    <property type="entry name" value="GMC_OXRED_1"/>
    <property type="match status" value="1"/>
</dbReference>
<dbReference type="Gene3D" id="3.30.560.10">
    <property type="entry name" value="Glucose Oxidase, domain 3"/>
    <property type="match status" value="1"/>
</dbReference>
<evidence type="ECO:0000256" key="4">
    <source>
        <dbReference type="ARBA" id="ARBA00022827"/>
    </source>
</evidence>
<reference evidence="8 9" key="1">
    <citation type="submission" date="2019-03" db="EMBL/GenBank/DDBJ databases">
        <title>Ruegeria lutea sp. nov., a novel strain, isolated from marine sediment, the Masan Bay, South Korea.</title>
        <authorList>
            <person name="Kim J."/>
            <person name="Kim D.-Y."/>
            <person name="Lee S.-S."/>
        </authorList>
    </citation>
    <scope>NUCLEOTIDE SEQUENCE [LARGE SCALE GENOMIC DNA]</scope>
    <source>
        <strain evidence="8 9">318-1</strain>
    </source>
</reference>
<dbReference type="EMBL" id="SMUV01000068">
    <property type="protein sequence ID" value="TDK45599.1"/>
    <property type="molecule type" value="Genomic_DNA"/>
</dbReference>
<dbReference type="AlphaFoldDB" id="A0A4R5V1I8"/>
<evidence type="ECO:0000259" key="7">
    <source>
        <dbReference type="PROSITE" id="PS00623"/>
    </source>
</evidence>
<evidence type="ECO:0000256" key="3">
    <source>
        <dbReference type="ARBA" id="ARBA00022630"/>
    </source>
</evidence>
<feature type="domain" description="Glucose-methanol-choline oxidoreductase N-terminal" evidence="7">
    <location>
        <begin position="153"/>
        <end position="176"/>
    </location>
</feature>
<feature type="binding site" evidence="5">
    <location>
        <position position="293"/>
    </location>
    <ligand>
        <name>FAD</name>
        <dbReference type="ChEBI" id="CHEBI:57692"/>
    </ligand>
</feature>
<proteinExistence type="inferred from homology"/>
<dbReference type="InterPro" id="IPR007867">
    <property type="entry name" value="GMC_OxRtase_C"/>
</dbReference>
<dbReference type="SUPFAM" id="SSF51905">
    <property type="entry name" value="FAD/NAD(P)-binding domain"/>
    <property type="match status" value="1"/>
</dbReference>
<dbReference type="InterPro" id="IPR012132">
    <property type="entry name" value="GMC_OxRdtase"/>
</dbReference>
<dbReference type="Gene3D" id="3.50.50.60">
    <property type="entry name" value="FAD/NAD(P)-binding domain"/>
    <property type="match status" value="2"/>
</dbReference>
<comment type="cofactor">
    <cofactor evidence="1 5">
        <name>FAD</name>
        <dbReference type="ChEBI" id="CHEBI:57692"/>
    </cofactor>
</comment>
<sequence>MQRSFRYGKGARSALRHAWTPAIAPRCSGLSTRSMRSLVRRSPMIDARLRGRTPEGQVARFAGLDGCFFDYAVIGAGVAGCVLASRLSENPSKRVLLIEAGEDMAPGQEPPDVLDPLPISFGIPELSWAGLKAEVGVSAAHGGTPRSRRFLQGRGVGGGSLINGSIAFRGQPDDYDRWAARGATGWAWEDVLPYFRRLEDDADCNGPMHGQAGPVTIRREGLESWSAFSRALAEGAKREGYAALADYNGEFGDGYGQVPMTNLPHRRITAASAYLSAEVRRRSNLTILPETEVQRVLLDGRRVTGVRISRAGAVAELSVREVILSAGGIFSPLLLQASGIGPAGFLRGQGIAPVLDLPGVGAGLKNHPKIELAVHLPDASRQAAGFRAIGEICLRYSSRIGASQPHDMGLMAISKSSWHAIGQQVGALSVALYDPRSTGEVRIAGSGEPLSAARVTFNLLDHQEDFARMVDGLDFALRLLEPMRDAGVINDVFLPDPQMVGRFQPRTLSNRLATAAINPMLKLGPVRKAALGRSILDLAALRSSDGMRRALIAEATGMSHHVCSTCAMGGEGDPAAVLDPQCRVRGIKGLRVADASAFPDIVRAGMYIPVMMLAERAADLILRG</sequence>
<evidence type="ECO:0000256" key="5">
    <source>
        <dbReference type="PIRSR" id="PIRSR000137-2"/>
    </source>
</evidence>
<dbReference type="GO" id="GO:0016614">
    <property type="term" value="F:oxidoreductase activity, acting on CH-OH group of donors"/>
    <property type="evidence" value="ECO:0007669"/>
    <property type="project" value="InterPro"/>
</dbReference>
<name>A0A4R5V1I8_9RHOB</name>
<dbReference type="GO" id="GO:0050660">
    <property type="term" value="F:flavin adenine dinucleotide binding"/>
    <property type="evidence" value="ECO:0007669"/>
    <property type="project" value="InterPro"/>
</dbReference>